<dbReference type="Proteomes" id="UP000791440">
    <property type="component" value="Unassembled WGS sequence"/>
</dbReference>
<keyword evidence="2" id="KW-1185">Reference proteome</keyword>
<accession>A0A921ZGR5</accession>
<proteinExistence type="predicted"/>
<protein>
    <submittedName>
        <fullName evidence="1">Uncharacterized protein</fullName>
    </submittedName>
</protein>
<organism evidence="1 2">
    <name type="scientific">Manduca sexta</name>
    <name type="common">Tobacco hawkmoth</name>
    <name type="synonym">Tobacco hornworm</name>
    <dbReference type="NCBI Taxonomy" id="7130"/>
    <lineage>
        <taxon>Eukaryota</taxon>
        <taxon>Metazoa</taxon>
        <taxon>Ecdysozoa</taxon>
        <taxon>Arthropoda</taxon>
        <taxon>Hexapoda</taxon>
        <taxon>Insecta</taxon>
        <taxon>Pterygota</taxon>
        <taxon>Neoptera</taxon>
        <taxon>Endopterygota</taxon>
        <taxon>Lepidoptera</taxon>
        <taxon>Glossata</taxon>
        <taxon>Ditrysia</taxon>
        <taxon>Bombycoidea</taxon>
        <taxon>Sphingidae</taxon>
        <taxon>Sphinginae</taxon>
        <taxon>Sphingini</taxon>
        <taxon>Manduca</taxon>
    </lineage>
</organism>
<evidence type="ECO:0000313" key="2">
    <source>
        <dbReference type="Proteomes" id="UP000791440"/>
    </source>
</evidence>
<dbReference type="EMBL" id="JH668514">
    <property type="protein sequence ID" value="KAG6456512.1"/>
    <property type="molecule type" value="Genomic_DNA"/>
</dbReference>
<name>A0A921ZGR5_MANSE</name>
<reference evidence="1" key="1">
    <citation type="journal article" date="2016" name="Insect Biochem. Mol. Biol.">
        <title>Multifaceted biological insights from a draft genome sequence of the tobacco hornworm moth, Manduca sexta.</title>
        <authorList>
            <person name="Kanost M.R."/>
            <person name="Arrese E.L."/>
            <person name="Cao X."/>
            <person name="Chen Y.R."/>
            <person name="Chellapilla S."/>
            <person name="Goldsmith M.R."/>
            <person name="Grosse-Wilde E."/>
            <person name="Heckel D.G."/>
            <person name="Herndon N."/>
            <person name="Jiang H."/>
            <person name="Papanicolaou A."/>
            <person name="Qu J."/>
            <person name="Soulages J.L."/>
            <person name="Vogel H."/>
            <person name="Walters J."/>
            <person name="Waterhouse R.M."/>
            <person name="Ahn S.J."/>
            <person name="Almeida F.C."/>
            <person name="An C."/>
            <person name="Aqrawi P."/>
            <person name="Bretschneider A."/>
            <person name="Bryant W.B."/>
            <person name="Bucks S."/>
            <person name="Chao H."/>
            <person name="Chevignon G."/>
            <person name="Christen J.M."/>
            <person name="Clarke D.F."/>
            <person name="Dittmer N.T."/>
            <person name="Ferguson L.C.F."/>
            <person name="Garavelou S."/>
            <person name="Gordon K.H.J."/>
            <person name="Gunaratna R.T."/>
            <person name="Han Y."/>
            <person name="Hauser F."/>
            <person name="He Y."/>
            <person name="Heidel-Fischer H."/>
            <person name="Hirsh A."/>
            <person name="Hu Y."/>
            <person name="Jiang H."/>
            <person name="Kalra D."/>
            <person name="Klinner C."/>
            <person name="Konig C."/>
            <person name="Kovar C."/>
            <person name="Kroll A.R."/>
            <person name="Kuwar S.S."/>
            <person name="Lee S.L."/>
            <person name="Lehman R."/>
            <person name="Li K."/>
            <person name="Li Z."/>
            <person name="Liang H."/>
            <person name="Lovelace S."/>
            <person name="Lu Z."/>
            <person name="Mansfield J.H."/>
            <person name="McCulloch K.J."/>
            <person name="Mathew T."/>
            <person name="Morton B."/>
            <person name="Muzny D.M."/>
            <person name="Neunemann D."/>
            <person name="Ongeri F."/>
            <person name="Pauchet Y."/>
            <person name="Pu L.L."/>
            <person name="Pyrousis I."/>
            <person name="Rao X.J."/>
            <person name="Redding A."/>
            <person name="Roesel C."/>
            <person name="Sanchez-Gracia A."/>
            <person name="Schaack S."/>
            <person name="Shukla A."/>
            <person name="Tetreau G."/>
            <person name="Wang Y."/>
            <person name="Xiong G.H."/>
            <person name="Traut W."/>
            <person name="Walsh T.K."/>
            <person name="Worley K.C."/>
            <person name="Wu D."/>
            <person name="Wu W."/>
            <person name="Wu Y.Q."/>
            <person name="Zhang X."/>
            <person name="Zou Z."/>
            <person name="Zucker H."/>
            <person name="Briscoe A.D."/>
            <person name="Burmester T."/>
            <person name="Clem R.J."/>
            <person name="Feyereisen R."/>
            <person name="Grimmelikhuijzen C.J.P."/>
            <person name="Hamodrakas S.J."/>
            <person name="Hansson B.S."/>
            <person name="Huguet E."/>
            <person name="Jermiin L.S."/>
            <person name="Lan Q."/>
            <person name="Lehman H.K."/>
            <person name="Lorenzen M."/>
            <person name="Merzendorfer H."/>
            <person name="Michalopoulos I."/>
            <person name="Morton D.B."/>
            <person name="Muthukrishnan S."/>
            <person name="Oakeshott J.G."/>
            <person name="Palmer W."/>
            <person name="Park Y."/>
            <person name="Passarelli A.L."/>
            <person name="Rozas J."/>
            <person name="Schwartz L.M."/>
            <person name="Smith W."/>
            <person name="Southgate A."/>
            <person name="Vilcinskas A."/>
            <person name="Vogt R."/>
            <person name="Wang P."/>
            <person name="Werren J."/>
            <person name="Yu X.Q."/>
            <person name="Zhou J.J."/>
            <person name="Brown S.J."/>
            <person name="Scherer S.E."/>
            <person name="Richards S."/>
            <person name="Blissard G.W."/>
        </authorList>
    </citation>
    <scope>NUCLEOTIDE SEQUENCE</scope>
</reference>
<sequence length="108" mass="12945">MVKYILFSDILRQEEIENFYTACQLHRDYYRSYKSSRHPLTYFKEPEYMWQCPSEMSHVYLSFPAFHVRYKHPTVVPATLGRTSDMPALPNRCLAARYNKPPCKAFIR</sequence>
<dbReference type="EMBL" id="JH668514">
    <property type="protein sequence ID" value="KAG6456511.1"/>
    <property type="molecule type" value="Genomic_DNA"/>
</dbReference>
<dbReference type="AlphaFoldDB" id="A0A921ZGR5"/>
<reference evidence="1" key="2">
    <citation type="submission" date="2020-12" db="EMBL/GenBank/DDBJ databases">
        <authorList>
            <person name="Kanost M."/>
        </authorList>
    </citation>
    <scope>NUCLEOTIDE SEQUENCE</scope>
</reference>
<evidence type="ECO:0000313" key="1">
    <source>
        <dbReference type="EMBL" id="KAG6456512.1"/>
    </source>
</evidence>
<gene>
    <name evidence="1" type="ORF">O3G_MSEX009774</name>
</gene>
<comment type="caution">
    <text evidence="1">The sequence shown here is derived from an EMBL/GenBank/DDBJ whole genome shotgun (WGS) entry which is preliminary data.</text>
</comment>